<comment type="caution">
    <text evidence="1">The sequence shown here is derived from an EMBL/GenBank/DDBJ whole genome shotgun (WGS) entry which is preliminary data.</text>
</comment>
<dbReference type="AlphaFoldDB" id="A0A4Z2FKS6"/>
<dbReference type="EMBL" id="SRLO01001113">
    <property type="protein sequence ID" value="TNN41364.1"/>
    <property type="molecule type" value="Genomic_DNA"/>
</dbReference>
<dbReference type="Proteomes" id="UP000314294">
    <property type="component" value="Unassembled WGS sequence"/>
</dbReference>
<name>A0A4Z2FKS6_9TELE</name>
<reference evidence="1 2" key="1">
    <citation type="submission" date="2019-03" db="EMBL/GenBank/DDBJ databases">
        <title>First draft genome of Liparis tanakae, snailfish: a comprehensive survey of snailfish specific genes.</title>
        <authorList>
            <person name="Kim W."/>
            <person name="Song I."/>
            <person name="Jeong J.-H."/>
            <person name="Kim D."/>
            <person name="Kim S."/>
            <person name="Ryu S."/>
            <person name="Song J.Y."/>
            <person name="Lee S.K."/>
        </authorList>
    </citation>
    <scope>NUCLEOTIDE SEQUENCE [LARGE SCALE GENOMIC DNA]</scope>
    <source>
        <tissue evidence="1">Muscle</tissue>
    </source>
</reference>
<evidence type="ECO:0000313" key="2">
    <source>
        <dbReference type="Proteomes" id="UP000314294"/>
    </source>
</evidence>
<keyword evidence="2" id="KW-1185">Reference proteome</keyword>
<organism evidence="1 2">
    <name type="scientific">Liparis tanakae</name>
    <name type="common">Tanaka's snailfish</name>
    <dbReference type="NCBI Taxonomy" id="230148"/>
    <lineage>
        <taxon>Eukaryota</taxon>
        <taxon>Metazoa</taxon>
        <taxon>Chordata</taxon>
        <taxon>Craniata</taxon>
        <taxon>Vertebrata</taxon>
        <taxon>Euteleostomi</taxon>
        <taxon>Actinopterygii</taxon>
        <taxon>Neopterygii</taxon>
        <taxon>Teleostei</taxon>
        <taxon>Neoteleostei</taxon>
        <taxon>Acanthomorphata</taxon>
        <taxon>Eupercaria</taxon>
        <taxon>Perciformes</taxon>
        <taxon>Cottioidei</taxon>
        <taxon>Cottales</taxon>
        <taxon>Liparidae</taxon>
        <taxon>Liparis</taxon>
    </lineage>
</organism>
<evidence type="ECO:0000313" key="1">
    <source>
        <dbReference type="EMBL" id="TNN41364.1"/>
    </source>
</evidence>
<protein>
    <submittedName>
        <fullName evidence="1">Uncharacterized protein</fullName>
    </submittedName>
</protein>
<proteinExistence type="predicted"/>
<sequence>MDGCVVLGFSPKYSTTEPYASCKGVGRDTHHTSGNTPVSSCSLLVLMNSFSTGLSSCTRNSFLVISIPRSRERMSCSMPSSDTDEETMSFSTAAHFKITGYGTSAVWGGIPSAALSTNWISVWKLARSGYLSRMMPVMKCSSVCERLSEDLMDMDAAMMEFSCCADGEEKTNQRRAQILPSECVGPTGCRRLTVSGKLPMNVKVLIRCFRRGIFPKRKTN</sequence>
<accession>A0A4Z2FKS6</accession>
<gene>
    <name evidence="1" type="ORF">EYF80_048453</name>
</gene>